<evidence type="ECO:0000256" key="7">
    <source>
        <dbReference type="ARBA" id="ARBA00022692"/>
    </source>
</evidence>
<keyword evidence="8 11" id="KW-1133">Transmembrane helix</keyword>
<dbReference type="Proteomes" id="UP000077271">
    <property type="component" value="Unassembled WGS sequence"/>
</dbReference>
<comment type="subunit">
    <text evidence="3">The complex is composed of two ATP-binding proteins (HrtA), two transmembrane proteins (HrtB) and a solute-binding protein.</text>
</comment>
<dbReference type="InterPro" id="IPR051125">
    <property type="entry name" value="ABC-4/HrtB_transporter"/>
</dbReference>
<dbReference type="RefSeq" id="WP_018395358.1">
    <property type="nucleotide sequence ID" value="NZ_LQWZ01000014.1"/>
</dbReference>
<evidence type="ECO:0000256" key="4">
    <source>
        <dbReference type="ARBA" id="ARBA00016962"/>
    </source>
</evidence>
<evidence type="ECO:0000313" key="14">
    <source>
        <dbReference type="Proteomes" id="UP000077271"/>
    </source>
</evidence>
<gene>
    <name evidence="13" type="ORF">AWH48_19280</name>
</gene>
<dbReference type="EMBL" id="LQWZ01000014">
    <property type="protein sequence ID" value="OAH57427.1"/>
    <property type="molecule type" value="Genomic_DNA"/>
</dbReference>
<evidence type="ECO:0000256" key="2">
    <source>
        <dbReference type="ARBA" id="ARBA00008697"/>
    </source>
</evidence>
<comment type="subcellular location">
    <subcellularLocation>
        <location evidence="1">Cell membrane</location>
        <topology evidence="1">Multi-pass membrane protein</topology>
    </subcellularLocation>
</comment>
<evidence type="ECO:0000256" key="8">
    <source>
        <dbReference type="ARBA" id="ARBA00022989"/>
    </source>
</evidence>
<evidence type="ECO:0000256" key="11">
    <source>
        <dbReference type="SAM" id="Phobius"/>
    </source>
</evidence>
<evidence type="ECO:0000256" key="10">
    <source>
        <dbReference type="ARBA" id="ARBA00024973"/>
    </source>
</evidence>
<sequence>MFLAIREMKYAKLRYTLIGLIMVLVAWLVLFVTGLANGLASDNAAVIQKMDADYFVLQEGADNRLNRSELSAGQVDAIGGEPFGVRMMTIEHTGKVDVTVFSMNPESEIMPRIVEGKSGVVADQSLQMTIGDQFTDSITREVMTVTGLTEGQSFSHTPAIFVTEGPVSAVAVQSKSIHVDGVELLTKKEALQSIPGYKEEQGSLMMMIVFLFMIAAIVLAVFFYVMTIQKMHQFGVLKAIGTHSIYLARTIISQVIIISIVSLLISVTLVYGIAFVLPVDLPFYLTPSVTAGTSLLFLAVSVLGSLLSLYKVTKVDALDAMGGSF</sequence>
<protein>
    <recommendedName>
        <fullName evidence="4">Putative hemin transport system permease protein HrtB</fullName>
    </recommendedName>
</protein>
<dbReference type="PANTHER" id="PTHR43738:SF1">
    <property type="entry name" value="HEMIN TRANSPORT SYSTEM PERMEASE PROTEIN HRTB-RELATED"/>
    <property type="match status" value="1"/>
</dbReference>
<evidence type="ECO:0000256" key="9">
    <source>
        <dbReference type="ARBA" id="ARBA00023136"/>
    </source>
</evidence>
<organism evidence="13 14">
    <name type="scientific">Domibacillus aminovorans</name>
    <dbReference type="NCBI Taxonomy" id="29332"/>
    <lineage>
        <taxon>Bacteria</taxon>
        <taxon>Bacillati</taxon>
        <taxon>Bacillota</taxon>
        <taxon>Bacilli</taxon>
        <taxon>Bacillales</taxon>
        <taxon>Bacillaceae</taxon>
        <taxon>Domibacillus</taxon>
    </lineage>
</organism>
<evidence type="ECO:0000259" key="12">
    <source>
        <dbReference type="Pfam" id="PF02687"/>
    </source>
</evidence>
<evidence type="ECO:0000256" key="5">
    <source>
        <dbReference type="ARBA" id="ARBA00022448"/>
    </source>
</evidence>
<feature type="domain" description="ABC3 transporter permease C-terminal" evidence="12">
    <location>
        <begin position="206"/>
        <end position="315"/>
    </location>
</feature>
<evidence type="ECO:0000256" key="6">
    <source>
        <dbReference type="ARBA" id="ARBA00022475"/>
    </source>
</evidence>
<dbReference type="InterPro" id="IPR003838">
    <property type="entry name" value="ABC3_permease_C"/>
</dbReference>
<keyword evidence="5" id="KW-0813">Transport</keyword>
<keyword evidence="6" id="KW-1003">Cell membrane</keyword>
<evidence type="ECO:0000313" key="13">
    <source>
        <dbReference type="EMBL" id="OAH57427.1"/>
    </source>
</evidence>
<feature type="transmembrane region" description="Helical" evidence="11">
    <location>
        <begin position="289"/>
        <end position="310"/>
    </location>
</feature>
<accession>A0A177KW97</accession>
<keyword evidence="9 11" id="KW-0472">Membrane</keyword>
<proteinExistence type="inferred from homology"/>
<evidence type="ECO:0000256" key="1">
    <source>
        <dbReference type="ARBA" id="ARBA00004651"/>
    </source>
</evidence>
<dbReference type="Pfam" id="PF02687">
    <property type="entry name" value="FtsX"/>
    <property type="match status" value="1"/>
</dbReference>
<comment type="function">
    <text evidence="10">Part of the ABC transporter complex hrt involved in hemin import. Responsible for the translocation of the substrate across the membrane.</text>
</comment>
<comment type="caution">
    <text evidence="13">The sequence shown here is derived from an EMBL/GenBank/DDBJ whole genome shotgun (WGS) entry which is preliminary data.</text>
</comment>
<feature type="transmembrane region" description="Helical" evidence="11">
    <location>
        <begin position="204"/>
        <end position="225"/>
    </location>
</feature>
<name>A0A177KW97_9BACI</name>
<dbReference type="OrthoDB" id="384327at2"/>
<dbReference type="PANTHER" id="PTHR43738">
    <property type="entry name" value="ABC TRANSPORTER, MEMBRANE PROTEIN"/>
    <property type="match status" value="1"/>
</dbReference>
<keyword evidence="7 11" id="KW-0812">Transmembrane</keyword>
<dbReference type="AlphaFoldDB" id="A0A177KW97"/>
<comment type="similarity">
    <text evidence="2">Belongs to the ABC-4 integral membrane protein family. HrtB subfamily.</text>
</comment>
<dbReference type="GO" id="GO:0005886">
    <property type="term" value="C:plasma membrane"/>
    <property type="evidence" value="ECO:0007669"/>
    <property type="project" value="UniProtKB-SubCell"/>
</dbReference>
<feature type="transmembrane region" description="Helical" evidence="11">
    <location>
        <begin position="246"/>
        <end position="277"/>
    </location>
</feature>
<reference evidence="13 14" key="1">
    <citation type="submission" date="2016-01" db="EMBL/GenBank/DDBJ databases">
        <title>Investigation of taxonomic status of Bacillus aminovorans.</title>
        <authorList>
            <person name="Verma A."/>
            <person name="Pal Y."/>
            <person name="Krishnamurthi S."/>
        </authorList>
    </citation>
    <scope>NUCLEOTIDE SEQUENCE [LARGE SCALE GENOMIC DNA]</scope>
    <source>
        <strain evidence="13 14">DSM 4337</strain>
    </source>
</reference>
<evidence type="ECO:0000256" key="3">
    <source>
        <dbReference type="ARBA" id="ARBA00011131"/>
    </source>
</evidence>